<feature type="transmembrane region" description="Helical" evidence="8">
    <location>
        <begin position="269"/>
        <end position="286"/>
    </location>
</feature>
<evidence type="ECO:0000256" key="3">
    <source>
        <dbReference type="ARBA" id="ARBA00022824"/>
    </source>
</evidence>
<comment type="domain">
    <text evidence="8">The PAL motif is required for normal active site conformation.</text>
</comment>
<keyword evidence="6 8" id="KW-0333">Golgi apparatus</keyword>
<feature type="compositionally biased region" description="Polar residues" evidence="9">
    <location>
        <begin position="1"/>
        <end position="20"/>
    </location>
</feature>
<feature type="region of interest" description="Disordered" evidence="9">
    <location>
        <begin position="333"/>
        <end position="352"/>
    </location>
</feature>
<dbReference type="GO" id="GO:0000139">
    <property type="term" value="C:Golgi membrane"/>
    <property type="evidence" value="ECO:0007669"/>
    <property type="project" value="UniProtKB-SubCell"/>
</dbReference>
<keyword evidence="8" id="KW-0645">Protease</keyword>
<evidence type="ECO:0000256" key="7">
    <source>
        <dbReference type="ARBA" id="ARBA00023136"/>
    </source>
</evidence>
<feature type="transmembrane region" description="Helical" evidence="8">
    <location>
        <begin position="152"/>
        <end position="170"/>
    </location>
</feature>
<proteinExistence type="inferred from homology"/>
<dbReference type="Gene3D" id="1.10.472.100">
    <property type="entry name" value="Presenilin"/>
    <property type="match status" value="1"/>
</dbReference>
<dbReference type="OrthoDB" id="20287at2759"/>
<feature type="transmembrane region" description="Helical" evidence="8">
    <location>
        <begin position="119"/>
        <end position="140"/>
    </location>
</feature>
<evidence type="ECO:0000256" key="4">
    <source>
        <dbReference type="ARBA" id="ARBA00022976"/>
    </source>
</evidence>
<dbReference type="FunFam" id="1.10.472.100:FF:000001">
    <property type="entry name" value="Presenilin"/>
    <property type="match status" value="1"/>
</dbReference>
<reference evidence="10" key="1">
    <citation type="submission" date="2015-10" db="EMBL/GenBank/DDBJ databases">
        <title>EvidentialGene: Evidence-directed Construction of Complete mRNA Transcriptomes without Genomes.</title>
        <authorList>
            <person name="Gilbert D.G."/>
        </authorList>
    </citation>
    <scope>NUCLEOTIDE SEQUENCE</scope>
</reference>
<dbReference type="Proteomes" id="UP001234178">
    <property type="component" value="Unassembled WGS sequence"/>
</dbReference>
<dbReference type="PRINTS" id="PR01072">
    <property type="entry name" value="PRESENILIN"/>
</dbReference>
<sequence>MASPRSSTSSNPPENGTSLIPNDCPSARFNTTPALQESQHVSRIANHNQEIDQEELEDEEELKYGAAHVIKLFVPVSLCMMVVVATISSVTYYTQKGIYLVYTPFHEDSPDTGTKVWNAVANSAILLGVIVVMTIFLILLYKYRCYKIIHGWLIMSSLMLLFIFAYLYLGEVLRTYNIPLDYISLVFIMWNFGVVGMIAIHWKAPLHLQQAYLIFVAALMALVFIKYLPEWTTWVVLGVISIWDLVAVLSPRGPLRILVETAQSRNEPLFPALIYSSTVAYIAVMATDQLPTSNNEASANGSRSPTEGGFTPAWNQEAEQRTEARRNRIQAATTDVHRAPPQPQPITEEIEDDEEERGIKLGLGDFIFYSVLVGKASSYGDWNTTIACFVAILIGLCLTLLLLAIFRKALPALPISITFGLVFYFATSKLVAPFADSLTAQQIFI</sequence>
<gene>
    <name evidence="11" type="ORF">OUZ56_008717</name>
</gene>
<feature type="transmembrane region" description="Helical" evidence="8">
    <location>
        <begin position="382"/>
        <end position="403"/>
    </location>
</feature>
<keyword evidence="7 8" id="KW-0472">Membrane</keyword>
<dbReference type="EMBL" id="JAOYFB010000037">
    <property type="protein sequence ID" value="KAK4023300.1"/>
    <property type="molecule type" value="Genomic_DNA"/>
</dbReference>
<keyword evidence="4 8" id="KW-0914">Notch signaling pathway</keyword>
<feature type="transmembrane region" description="Helical" evidence="8">
    <location>
        <begin position="207"/>
        <end position="225"/>
    </location>
</feature>
<keyword evidence="2 8" id="KW-0812">Transmembrane</keyword>
<feature type="transmembrane region" description="Helical" evidence="8">
    <location>
        <begin position="182"/>
        <end position="200"/>
    </location>
</feature>
<comment type="subcellular location">
    <subcellularLocation>
        <location evidence="8">Endoplasmic reticulum membrane</location>
        <topology evidence="8">Multi-pass membrane protein</topology>
    </subcellularLocation>
    <subcellularLocation>
        <location evidence="8">Golgi apparatus membrane</location>
        <topology evidence="8">Multi-pass membrane protein</topology>
    </subcellularLocation>
</comment>
<dbReference type="InterPro" id="IPR001108">
    <property type="entry name" value="Peptidase_A22A"/>
</dbReference>
<reference evidence="11 12" key="2">
    <citation type="journal article" date="2023" name="Nucleic Acids Res.">
        <title>The hologenome of Daphnia magna reveals possible DNA methylation and microbiome-mediated evolution of the host genome.</title>
        <authorList>
            <person name="Chaturvedi A."/>
            <person name="Li X."/>
            <person name="Dhandapani V."/>
            <person name="Marshall H."/>
            <person name="Kissane S."/>
            <person name="Cuenca-Cambronero M."/>
            <person name="Asole G."/>
            <person name="Calvet F."/>
            <person name="Ruiz-Romero M."/>
            <person name="Marangio P."/>
            <person name="Guigo R."/>
            <person name="Rago D."/>
            <person name="Mirbahai L."/>
            <person name="Eastwood N."/>
            <person name="Colbourne J.K."/>
            <person name="Zhou J."/>
            <person name="Mallon E."/>
            <person name="Orsini L."/>
        </authorList>
    </citation>
    <scope>NUCLEOTIDE SEQUENCE [LARGE SCALE GENOMIC DNA]</scope>
    <source>
        <strain evidence="11">LRV0_1</strain>
    </source>
</reference>
<organism evidence="10">
    <name type="scientific">Daphnia magna</name>
    <dbReference type="NCBI Taxonomy" id="35525"/>
    <lineage>
        <taxon>Eukaryota</taxon>
        <taxon>Metazoa</taxon>
        <taxon>Ecdysozoa</taxon>
        <taxon>Arthropoda</taxon>
        <taxon>Crustacea</taxon>
        <taxon>Branchiopoda</taxon>
        <taxon>Diplostraca</taxon>
        <taxon>Cladocera</taxon>
        <taxon>Anomopoda</taxon>
        <taxon>Daphniidae</taxon>
        <taxon>Daphnia</taxon>
    </lineage>
</organism>
<evidence type="ECO:0000256" key="2">
    <source>
        <dbReference type="ARBA" id="ARBA00022692"/>
    </source>
</evidence>
<feature type="transmembrane region" description="Helical" evidence="8">
    <location>
        <begin position="231"/>
        <end position="249"/>
    </location>
</feature>
<dbReference type="EC" id="3.4.23.-" evidence="8"/>
<protein>
    <recommendedName>
        <fullName evidence="8">Presenilin</fullName>
        <ecNumber evidence="8">3.4.23.-</ecNumber>
    </recommendedName>
</protein>
<dbReference type="SMART" id="SM00730">
    <property type="entry name" value="PSN"/>
    <property type="match status" value="1"/>
</dbReference>
<dbReference type="KEGG" id="dmk:116919537"/>
<evidence type="ECO:0000256" key="9">
    <source>
        <dbReference type="SAM" id="MobiDB-lite"/>
    </source>
</evidence>
<feature type="transmembrane region" description="Helical" evidence="8">
    <location>
        <begin position="72"/>
        <end position="93"/>
    </location>
</feature>
<dbReference type="GO" id="GO:0016485">
    <property type="term" value="P:protein processing"/>
    <property type="evidence" value="ECO:0007669"/>
    <property type="project" value="InterPro"/>
</dbReference>
<evidence type="ECO:0000313" key="10">
    <source>
        <dbReference type="EMBL" id="JAN13735.1"/>
    </source>
</evidence>
<dbReference type="GO" id="GO:0042500">
    <property type="term" value="F:aspartic endopeptidase activity, intramembrane cleaving"/>
    <property type="evidence" value="ECO:0007669"/>
    <property type="project" value="InterPro"/>
</dbReference>
<accession>A0A0P5LFQ4</accession>
<comment type="similarity">
    <text evidence="1 8">Belongs to the peptidase A22A family.</text>
</comment>
<dbReference type="GO" id="GO:0007219">
    <property type="term" value="P:Notch signaling pathway"/>
    <property type="evidence" value="ECO:0007669"/>
    <property type="project" value="UniProtKB-KW"/>
</dbReference>
<evidence type="ECO:0000313" key="11">
    <source>
        <dbReference type="EMBL" id="KAK4023300.1"/>
    </source>
</evidence>
<evidence type="ECO:0000256" key="1">
    <source>
        <dbReference type="ARBA" id="ARBA00008604"/>
    </source>
</evidence>
<feature type="compositionally biased region" description="Polar residues" evidence="9">
    <location>
        <begin position="292"/>
        <end position="305"/>
    </location>
</feature>
<dbReference type="GO" id="GO:0006509">
    <property type="term" value="P:membrane protein ectodomain proteolysis"/>
    <property type="evidence" value="ECO:0007669"/>
    <property type="project" value="TreeGrafter"/>
</dbReference>
<keyword evidence="12" id="KW-1185">Reference proteome</keyword>
<keyword evidence="5 8" id="KW-1133">Transmembrane helix</keyword>
<feature type="region of interest" description="Disordered" evidence="9">
    <location>
        <begin position="1"/>
        <end position="30"/>
    </location>
</feature>
<evidence type="ECO:0000256" key="8">
    <source>
        <dbReference type="RuleBase" id="RU361148"/>
    </source>
</evidence>
<comment type="function">
    <text evidence="8">Probable subunit of the gamma-secretase complex, an endoprotease complex that catalyzes the intramembrane cleavage of integral membrane proteins such as Notch receptors.</text>
</comment>
<dbReference type="Pfam" id="PF01080">
    <property type="entry name" value="Presenilin"/>
    <property type="match status" value="1"/>
</dbReference>
<keyword evidence="3 8" id="KW-0256">Endoplasmic reticulum</keyword>
<dbReference type="InterPro" id="IPR006639">
    <property type="entry name" value="Preselin/SPP"/>
</dbReference>
<dbReference type="EMBL" id="GDIQ01081002">
    <property type="protein sequence ID" value="JAN13735.1"/>
    <property type="molecule type" value="Transcribed_RNA"/>
</dbReference>
<keyword evidence="8" id="KW-0378">Hydrolase</keyword>
<evidence type="ECO:0000313" key="12">
    <source>
        <dbReference type="Proteomes" id="UP001234178"/>
    </source>
</evidence>
<feature type="region of interest" description="Disordered" evidence="9">
    <location>
        <begin position="292"/>
        <end position="317"/>
    </location>
</feature>
<dbReference type="GO" id="GO:0070765">
    <property type="term" value="C:gamma-secretase complex"/>
    <property type="evidence" value="ECO:0007669"/>
    <property type="project" value="TreeGrafter"/>
</dbReference>
<comment type="subunit">
    <text evidence="8">Homodimer.</text>
</comment>
<name>A0A0P5LFQ4_9CRUS</name>
<dbReference type="AlphaFoldDB" id="A0A0P5LFQ4"/>
<dbReference type="GO" id="GO:0005789">
    <property type="term" value="C:endoplasmic reticulum membrane"/>
    <property type="evidence" value="ECO:0007669"/>
    <property type="project" value="UniProtKB-SubCell"/>
</dbReference>
<feature type="transmembrane region" description="Helical" evidence="8">
    <location>
        <begin position="410"/>
        <end position="427"/>
    </location>
</feature>
<dbReference type="GO" id="GO:0055074">
    <property type="term" value="P:calcium ion homeostasis"/>
    <property type="evidence" value="ECO:0007669"/>
    <property type="project" value="TreeGrafter"/>
</dbReference>
<evidence type="ECO:0000256" key="5">
    <source>
        <dbReference type="ARBA" id="ARBA00022989"/>
    </source>
</evidence>
<dbReference type="PANTHER" id="PTHR10202">
    <property type="entry name" value="PRESENILIN"/>
    <property type="match status" value="1"/>
</dbReference>
<dbReference type="GO" id="GO:0034205">
    <property type="term" value="P:amyloid-beta formation"/>
    <property type="evidence" value="ECO:0007669"/>
    <property type="project" value="TreeGrafter"/>
</dbReference>
<dbReference type="PANTHER" id="PTHR10202:SF13">
    <property type="entry name" value="PRESENILIN HOMOLOG"/>
    <property type="match status" value="1"/>
</dbReference>
<dbReference type="InterPro" id="IPR042524">
    <property type="entry name" value="Presenilin_C"/>
</dbReference>
<evidence type="ECO:0000256" key="6">
    <source>
        <dbReference type="ARBA" id="ARBA00023034"/>
    </source>
</evidence>
<dbReference type="EMBL" id="GDIQ01091951">
    <property type="protein sequence ID" value="JAL59775.1"/>
    <property type="molecule type" value="Transcribed_RNA"/>
</dbReference>